<dbReference type="InterPro" id="IPR019794">
    <property type="entry name" value="Peroxidases_AS"/>
</dbReference>
<dbReference type="EC" id="1.11.1.7" evidence="4 19"/>
<dbReference type="PANTHER" id="PTHR31517">
    <property type="match status" value="1"/>
</dbReference>
<keyword evidence="22" id="KW-1185">Reference proteome</keyword>
<evidence type="ECO:0000313" key="21">
    <source>
        <dbReference type="EMBL" id="EFJ19872.1"/>
    </source>
</evidence>
<feature type="binding site" evidence="16">
    <location>
        <position position="83"/>
    </location>
    <ligand>
        <name>Ca(2+)</name>
        <dbReference type="ChEBI" id="CHEBI:29108"/>
        <label>1</label>
    </ligand>
</feature>
<dbReference type="GO" id="GO:0006979">
    <property type="term" value="P:response to oxidative stress"/>
    <property type="evidence" value="ECO:0007669"/>
    <property type="project" value="UniProtKB-UniRule"/>
</dbReference>
<evidence type="ECO:0000256" key="10">
    <source>
        <dbReference type="ARBA" id="ARBA00023002"/>
    </source>
</evidence>
<dbReference type="eggNOG" id="ENOG502QT8W">
    <property type="taxonomic scope" value="Eukaryota"/>
</dbReference>
<evidence type="ECO:0000256" key="4">
    <source>
        <dbReference type="ARBA" id="ARBA00012313"/>
    </source>
</evidence>
<keyword evidence="9 16" id="KW-0106">Calcium</keyword>
<dbReference type="InParanoid" id="D8S6U5"/>
<dbReference type="OMA" id="QFSISMI"/>
<feature type="disulfide bond" evidence="18">
    <location>
        <begin position="46"/>
        <end position="124"/>
    </location>
</feature>
<feature type="disulfide bond" evidence="18">
    <location>
        <begin position="79"/>
        <end position="84"/>
    </location>
</feature>
<evidence type="ECO:0000256" key="17">
    <source>
        <dbReference type="PIRSR" id="PIRSR600823-4"/>
    </source>
</evidence>
<dbReference type="GO" id="GO:0140825">
    <property type="term" value="F:lactoperoxidase activity"/>
    <property type="evidence" value="ECO:0007669"/>
    <property type="project" value="UniProtKB-EC"/>
</dbReference>
<evidence type="ECO:0000256" key="5">
    <source>
        <dbReference type="ARBA" id="ARBA00022559"/>
    </source>
</evidence>
<comment type="cofactor">
    <cofactor evidence="16 19">
        <name>heme b</name>
        <dbReference type="ChEBI" id="CHEBI:60344"/>
    </cofactor>
    <text evidence="16 19">Binds 1 heme b (iron(II)-protoporphyrin IX) group per subunit.</text>
</comment>
<comment type="subcellular location">
    <subcellularLocation>
        <location evidence="2 19">Secreted</location>
    </subcellularLocation>
</comment>
<evidence type="ECO:0000313" key="22">
    <source>
        <dbReference type="Proteomes" id="UP000001514"/>
    </source>
</evidence>
<dbReference type="Gramene" id="EFJ19872">
    <property type="protein sequence ID" value="EFJ19872"/>
    <property type="gene ID" value="SELMODRAFT_177321"/>
</dbReference>
<dbReference type="KEGG" id="smo:SELMODRAFT_177321"/>
<dbReference type="GO" id="GO:0004601">
    <property type="term" value="F:peroxidase activity"/>
    <property type="evidence" value="ECO:0000318"/>
    <property type="project" value="GO_Central"/>
</dbReference>
<keyword evidence="8 19" id="KW-0732">Signal</keyword>
<comment type="cofactor">
    <cofactor evidence="16 19">
        <name>Ca(2+)</name>
        <dbReference type="ChEBI" id="CHEBI:29108"/>
    </cofactor>
    <text evidence="16 19">Binds 2 calcium ions per subunit.</text>
</comment>
<comment type="similarity">
    <text evidence="19">Belongs to the peroxidase family. Classical plant (class III) peroxidase subfamily.</text>
</comment>
<keyword evidence="5 19" id="KW-0575">Peroxidase</keyword>
<feature type="binding site" evidence="15">
    <location>
        <position position="173"/>
    </location>
    <ligand>
        <name>substrate</name>
    </ligand>
</feature>
<dbReference type="PROSITE" id="PS00435">
    <property type="entry name" value="PEROXIDASE_1"/>
    <property type="match status" value="1"/>
</dbReference>
<evidence type="ECO:0000256" key="15">
    <source>
        <dbReference type="PIRSR" id="PIRSR600823-2"/>
    </source>
</evidence>
<feature type="binding site" evidence="16">
    <location>
        <position position="96"/>
    </location>
    <ligand>
        <name>Ca(2+)</name>
        <dbReference type="ChEBI" id="CHEBI:29108"/>
        <label>1</label>
    </ligand>
</feature>
<keyword evidence="19" id="KW-0376">Hydrogen peroxide</keyword>
<feature type="disulfide bond" evidence="18">
    <location>
        <begin position="210"/>
        <end position="237"/>
    </location>
</feature>
<dbReference type="InterPro" id="IPR002016">
    <property type="entry name" value="Haem_peroxidase"/>
</dbReference>
<dbReference type="PRINTS" id="PR00461">
    <property type="entry name" value="PLPEROXIDASE"/>
</dbReference>
<evidence type="ECO:0000256" key="7">
    <source>
        <dbReference type="ARBA" id="ARBA00022723"/>
    </source>
</evidence>
<dbReference type="InterPro" id="IPR033905">
    <property type="entry name" value="Secretory_peroxidase"/>
</dbReference>
<dbReference type="GO" id="GO:0006950">
    <property type="term" value="P:response to stress"/>
    <property type="evidence" value="ECO:0000318"/>
    <property type="project" value="GO_Central"/>
</dbReference>
<dbReference type="HOGENOM" id="CLU_010543_0_1_1"/>
<dbReference type="Proteomes" id="UP000001514">
    <property type="component" value="Unassembled WGS sequence"/>
</dbReference>
<evidence type="ECO:0000256" key="2">
    <source>
        <dbReference type="ARBA" id="ARBA00004613"/>
    </source>
</evidence>
<feature type="binding site" evidence="16">
    <location>
        <position position="87"/>
    </location>
    <ligand>
        <name>Ca(2+)</name>
        <dbReference type="ChEBI" id="CHEBI:29108"/>
        <label>1</label>
    </ligand>
</feature>
<feature type="binding site" evidence="16">
    <location>
        <position position="249"/>
    </location>
    <ligand>
        <name>Ca(2+)</name>
        <dbReference type="ChEBI" id="CHEBI:29108"/>
        <label>2</label>
    </ligand>
</feature>
<keyword evidence="13" id="KW-0325">Glycoprotein</keyword>
<evidence type="ECO:0000256" key="1">
    <source>
        <dbReference type="ARBA" id="ARBA00000189"/>
    </source>
</evidence>
<dbReference type="GO" id="GO:0046872">
    <property type="term" value="F:metal ion binding"/>
    <property type="evidence" value="ECO:0007669"/>
    <property type="project" value="UniProtKB-UniRule"/>
</dbReference>
<dbReference type="GO" id="GO:0020037">
    <property type="term" value="F:heme binding"/>
    <property type="evidence" value="ECO:0007669"/>
    <property type="project" value="UniProtKB-UniRule"/>
</dbReference>
<dbReference type="InterPro" id="IPR019793">
    <property type="entry name" value="Peroxidases_heam-ligand_BS"/>
</dbReference>
<dbReference type="AlphaFoldDB" id="D8S6U5"/>
<reference evidence="21 22" key="1">
    <citation type="journal article" date="2011" name="Science">
        <title>The Selaginella genome identifies genetic changes associated with the evolution of vascular plants.</title>
        <authorList>
            <person name="Banks J.A."/>
            <person name="Nishiyama T."/>
            <person name="Hasebe M."/>
            <person name="Bowman J.L."/>
            <person name="Gribskov M."/>
            <person name="dePamphilis C."/>
            <person name="Albert V.A."/>
            <person name="Aono N."/>
            <person name="Aoyama T."/>
            <person name="Ambrose B.A."/>
            <person name="Ashton N.W."/>
            <person name="Axtell M.J."/>
            <person name="Barker E."/>
            <person name="Barker M.S."/>
            <person name="Bennetzen J.L."/>
            <person name="Bonawitz N.D."/>
            <person name="Chapple C."/>
            <person name="Cheng C."/>
            <person name="Correa L.G."/>
            <person name="Dacre M."/>
            <person name="DeBarry J."/>
            <person name="Dreyer I."/>
            <person name="Elias M."/>
            <person name="Engstrom E.M."/>
            <person name="Estelle M."/>
            <person name="Feng L."/>
            <person name="Finet C."/>
            <person name="Floyd S.K."/>
            <person name="Frommer W.B."/>
            <person name="Fujita T."/>
            <person name="Gramzow L."/>
            <person name="Gutensohn M."/>
            <person name="Harholt J."/>
            <person name="Hattori M."/>
            <person name="Heyl A."/>
            <person name="Hirai T."/>
            <person name="Hiwatashi Y."/>
            <person name="Ishikawa M."/>
            <person name="Iwata M."/>
            <person name="Karol K.G."/>
            <person name="Koehler B."/>
            <person name="Kolukisaoglu U."/>
            <person name="Kubo M."/>
            <person name="Kurata T."/>
            <person name="Lalonde S."/>
            <person name="Li K."/>
            <person name="Li Y."/>
            <person name="Litt A."/>
            <person name="Lyons E."/>
            <person name="Manning G."/>
            <person name="Maruyama T."/>
            <person name="Michael T.P."/>
            <person name="Mikami K."/>
            <person name="Miyazaki S."/>
            <person name="Morinaga S."/>
            <person name="Murata T."/>
            <person name="Mueller-Roeber B."/>
            <person name="Nelson D.R."/>
            <person name="Obara M."/>
            <person name="Oguri Y."/>
            <person name="Olmstead R.G."/>
            <person name="Onodera N."/>
            <person name="Petersen B.L."/>
            <person name="Pils B."/>
            <person name="Prigge M."/>
            <person name="Rensing S.A."/>
            <person name="Riano-Pachon D.M."/>
            <person name="Roberts A.W."/>
            <person name="Sato Y."/>
            <person name="Scheller H.V."/>
            <person name="Schulz B."/>
            <person name="Schulz C."/>
            <person name="Shakirov E.V."/>
            <person name="Shibagaki N."/>
            <person name="Shinohara N."/>
            <person name="Shippen D.E."/>
            <person name="Soerensen I."/>
            <person name="Sotooka R."/>
            <person name="Sugimoto N."/>
            <person name="Sugita M."/>
            <person name="Sumikawa N."/>
            <person name="Tanurdzic M."/>
            <person name="Theissen G."/>
            <person name="Ulvskov P."/>
            <person name="Wakazuki S."/>
            <person name="Weng J.K."/>
            <person name="Willats W.W."/>
            <person name="Wipf D."/>
            <person name="Wolf P.G."/>
            <person name="Yang L."/>
            <person name="Zimmer A.D."/>
            <person name="Zhu Q."/>
            <person name="Mitros T."/>
            <person name="Hellsten U."/>
            <person name="Loque D."/>
            <person name="Otillar R."/>
            <person name="Salamov A."/>
            <person name="Schmutz J."/>
            <person name="Shapiro H."/>
            <person name="Lindquist E."/>
            <person name="Lucas S."/>
            <person name="Rokhsar D."/>
            <person name="Grigoriev I.V."/>
        </authorList>
    </citation>
    <scope>NUCLEOTIDE SEQUENCE [LARGE SCALE GENOMIC DNA]</scope>
</reference>
<evidence type="ECO:0000256" key="16">
    <source>
        <dbReference type="PIRSR" id="PIRSR600823-3"/>
    </source>
</evidence>
<feature type="active site" description="Proton acceptor" evidence="14">
    <location>
        <position position="77"/>
    </location>
</feature>
<dbReference type="FunFam" id="1.10.520.10:FF:000009">
    <property type="entry name" value="Peroxidase"/>
    <property type="match status" value="1"/>
</dbReference>
<evidence type="ECO:0000256" key="9">
    <source>
        <dbReference type="ARBA" id="ARBA00022837"/>
    </source>
</evidence>
<dbReference type="GO" id="GO:0005576">
    <property type="term" value="C:extracellular region"/>
    <property type="evidence" value="ECO:0007669"/>
    <property type="project" value="UniProtKB-SubCell"/>
</dbReference>
<dbReference type="CDD" id="cd00693">
    <property type="entry name" value="secretory_peroxidase"/>
    <property type="match status" value="1"/>
</dbReference>
<keyword evidence="19" id="KW-0964">Secreted</keyword>
<dbReference type="STRING" id="88036.D8S6U5"/>
<organism evidence="22">
    <name type="scientific">Selaginella moellendorffii</name>
    <name type="common">Spikemoss</name>
    <dbReference type="NCBI Taxonomy" id="88036"/>
    <lineage>
        <taxon>Eukaryota</taxon>
        <taxon>Viridiplantae</taxon>
        <taxon>Streptophyta</taxon>
        <taxon>Embryophyta</taxon>
        <taxon>Tracheophyta</taxon>
        <taxon>Lycopodiopsida</taxon>
        <taxon>Selaginellales</taxon>
        <taxon>Selaginellaceae</taxon>
        <taxon>Selaginella</taxon>
    </lineage>
</organism>
<comment type="function">
    <text evidence="19">Removal of H(2)O(2), oxidation of toxic reductants, biosynthesis and degradation of lignin, suberization, auxin catabolism, response to environmental stresses such as wounding, pathogen attack and oxidative stress.</text>
</comment>
<feature type="chain" id="PRO_5005127318" description="Peroxidase" evidence="19">
    <location>
        <begin position="28"/>
        <end position="349"/>
    </location>
</feature>
<feature type="signal peptide" evidence="19">
    <location>
        <begin position="1"/>
        <end position="27"/>
    </location>
</feature>
<evidence type="ECO:0000256" key="19">
    <source>
        <dbReference type="RuleBase" id="RU362060"/>
    </source>
</evidence>
<evidence type="ECO:0000256" key="3">
    <source>
        <dbReference type="ARBA" id="ARBA00006873"/>
    </source>
</evidence>
<sequence>MARRSFCCSITTVVVLVAAFLPLLCGAQTFPAPAPGLAYGFYNTSCPSAESTVQQMMQSILTSNISEAAGIIRLFFHDCFVQGCDGSLLINATNGELFSIPNLTIRRSAIAIVEQIKARLESACPNTVSCSDILVLAARESVTQAGGPSFPVPTGRRDGTTFATNQTVLSFIPAPSFNFSQLNSSFQTKGLNEADLTALSGAHTIGIAHCSAFIGNLYPNVSSRFNSSFAQTLLQSCPSNTSNNVVNMDLVTPNAFDSQYFSNVLSGSVDFDSDAALLNSTTTQSSVQAFAANQTQFFNQFAVSFIKMSMIEVLTNSSGNIRNVCSVFNSNSSSTISLNSSPENFVEQV</sequence>
<feature type="binding site" evidence="16">
    <location>
        <position position="78"/>
    </location>
    <ligand>
        <name>Ca(2+)</name>
        <dbReference type="ChEBI" id="CHEBI:29108"/>
        <label>1</label>
    </ligand>
</feature>
<feature type="binding site" evidence="16">
    <location>
        <position position="81"/>
    </location>
    <ligand>
        <name>Ca(2+)</name>
        <dbReference type="ChEBI" id="CHEBI:29108"/>
        <label>1</label>
    </ligand>
</feature>
<dbReference type="PRINTS" id="PR00458">
    <property type="entry name" value="PEROXIDASE"/>
</dbReference>
<dbReference type="Gene3D" id="1.10.420.10">
    <property type="entry name" value="Peroxidase, domain 2"/>
    <property type="match status" value="1"/>
</dbReference>
<feature type="disulfide bond" evidence="18">
    <location>
        <begin position="130"/>
        <end position="325"/>
    </location>
</feature>
<comment type="similarity">
    <text evidence="3">Belongs to the peroxidase family. Ascorbate peroxidase subfamily.</text>
</comment>
<keyword evidence="7 16" id="KW-0479">Metal-binding</keyword>
<feature type="binding site" evidence="16">
    <location>
        <position position="204"/>
    </location>
    <ligand>
        <name>Ca(2+)</name>
        <dbReference type="ChEBI" id="CHEBI:29108"/>
        <label>2</label>
    </ligand>
</feature>
<dbReference type="OrthoDB" id="2113341at2759"/>
<evidence type="ECO:0000259" key="20">
    <source>
        <dbReference type="PROSITE" id="PS50873"/>
    </source>
</evidence>
<keyword evidence="10 19" id="KW-0560">Oxidoreductase</keyword>
<evidence type="ECO:0000256" key="18">
    <source>
        <dbReference type="PIRSR" id="PIRSR600823-5"/>
    </source>
</evidence>
<feature type="binding site" evidence="16">
    <location>
        <position position="257"/>
    </location>
    <ligand>
        <name>Ca(2+)</name>
        <dbReference type="ChEBI" id="CHEBI:29108"/>
        <label>2</label>
    </ligand>
</feature>
<name>D8S6U5_SELML</name>
<keyword evidence="6 19" id="KW-0349">Heme</keyword>
<dbReference type="GO" id="GO:0009505">
    <property type="term" value="C:plant-type cell wall"/>
    <property type="evidence" value="ECO:0000318"/>
    <property type="project" value="GO_Central"/>
</dbReference>
<feature type="binding site" description="axial binding residue" evidence="16">
    <location>
        <position position="203"/>
    </location>
    <ligand>
        <name>heme b</name>
        <dbReference type="ChEBI" id="CHEBI:60344"/>
    </ligand>
    <ligandPart>
        <name>Fe</name>
        <dbReference type="ChEBI" id="CHEBI:18248"/>
    </ligandPart>
</feature>
<dbReference type="PROSITE" id="PS50873">
    <property type="entry name" value="PEROXIDASE_4"/>
    <property type="match status" value="1"/>
</dbReference>
<feature type="binding site" evidence="16">
    <location>
        <position position="252"/>
    </location>
    <ligand>
        <name>Ca(2+)</name>
        <dbReference type="ChEBI" id="CHEBI:29108"/>
        <label>2</label>
    </ligand>
</feature>
<feature type="domain" description="Plant heme peroxidase family profile" evidence="20">
    <location>
        <begin position="36"/>
        <end position="329"/>
    </location>
</feature>
<dbReference type="InterPro" id="IPR000823">
    <property type="entry name" value="Peroxidase_pln"/>
</dbReference>
<dbReference type="Pfam" id="PF00141">
    <property type="entry name" value="peroxidase"/>
    <property type="match status" value="1"/>
</dbReference>
<evidence type="ECO:0000256" key="11">
    <source>
        <dbReference type="ARBA" id="ARBA00023004"/>
    </source>
</evidence>
<feature type="binding site" evidence="16">
    <location>
        <position position="85"/>
    </location>
    <ligand>
        <name>Ca(2+)</name>
        <dbReference type="ChEBI" id="CHEBI:29108"/>
        <label>1</label>
    </ligand>
</feature>
<dbReference type="PROSITE" id="PS00436">
    <property type="entry name" value="PEROXIDASE_2"/>
    <property type="match status" value="1"/>
</dbReference>
<evidence type="ECO:0000256" key="8">
    <source>
        <dbReference type="ARBA" id="ARBA00022729"/>
    </source>
</evidence>
<evidence type="ECO:0000256" key="13">
    <source>
        <dbReference type="ARBA" id="ARBA00023180"/>
    </source>
</evidence>
<dbReference type="EMBL" id="GL377604">
    <property type="protein sequence ID" value="EFJ19872.1"/>
    <property type="molecule type" value="Genomic_DNA"/>
</dbReference>
<dbReference type="SUPFAM" id="SSF48113">
    <property type="entry name" value="Heme-dependent peroxidases"/>
    <property type="match status" value="1"/>
</dbReference>
<dbReference type="InterPro" id="IPR010255">
    <property type="entry name" value="Haem_peroxidase_sf"/>
</dbReference>
<gene>
    <name evidence="21" type="ORF">SELMODRAFT_177321</name>
</gene>
<dbReference type="PANTHER" id="PTHR31517:SF48">
    <property type="entry name" value="PEROXIDASE 16-RELATED"/>
    <property type="match status" value="1"/>
</dbReference>
<keyword evidence="12 18" id="KW-1015">Disulfide bond</keyword>
<evidence type="ECO:0000256" key="14">
    <source>
        <dbReference type="PIRSR" id="PIRSR600823-1"/>
    </source>
</evidence>
<protein>
    <recommendedName>
        <fullName evidence="4 19">Peroxidase</fullName>
        <ecNumber evidence="4 19">1.11.1.7</ecNumber>
    </recommendedName>
</protein>
<comment type="catalytic activity">
    <reaction evidence="1 19">
        <text>2 a phenolic donor + H2O2 = 2 a phenolic radical donor + 2 H2O</text>
        <dbReference type="Rhea" id="RHEA:56136"/>
        <dbReference type="ChEBI" id="CHEBI:15377"/>
        <dbReference type="ChEBI" id="CHEBI:16240"/>
        <dbReference type="ChEBI" id="CHEBI:139520"/>
        <dbReference type="ChEBI" id="CHEBI:139521"/>
        <dbReference type="EC" id="1.11.1.7"/>
    </reaction>
</comment>
<evidence type="ECO:0000256" key="12">
    <source>
        <dbReference type="ARBA" id="ARBA00023157"/>
    </source>
</evidence>
<proteinExistence type="inferred from homology"/>
<dbReference type="Gene3D" id="1.10.520.10">
    <property type="match status" value="1"/>
</dbReference>
<feature type="site" description="Transition state stabilizer" evidence="17">
    <location>
        <position position="73"/>
    </location>
</feature>
<dbReference type="GO" id="GO:0042744">
    <property type="term" value="P:hydrogen peroxide catabolic process"/>
    <property type="evidence" value="ECO:0007669"/>
    <property type="project" value="UniProtKB-KW"/>
</dbReference>
<dbReference type="FunFam" id="1.10.420.10:FF:000006">
    <property type="entry name" value="Peroxidase"/>
    <property type="match status" value="1"/>
</dbReference>
<evidence type="ECO:0000256" key="6">
    <source>
        <dbReference type="ARBA" id="ARBA00022617"/>
    </source>
</evidence>
<accession>D8S6U5</accession>
<keyword evidence="11 16" id="KW-0408">Iron</keyword>